<feature type="transmembrane region" description="Helical" evidence="1">
    <location>
        <begin position="31"/>
        <end position="50"/>
    </location>
</feature>
<reference evidence="2 3" key="1">
    <citation type="submission" date="2024-08" db="EMBL/GenBank/DDBJ databases">
        <authorList>
            <person name="Lu H."/>
        </authorList>
    </citation>
    <scope>NUCLEOTIDE SEQUENCE [LARGE SCALE GENOMIC DNA]</scope>
    <source>
        <strain evidence="2 3">BYS180W</strain>
    </source>
</reference>
<sequence>MQAAIPVWVPALFIGLMALGYRLSKPRRVKPAALTLLAVAMLGLSLWGEVSAFGPQPLALLLWALGYGVAAWVGAQRLTQRGLQLQGQKVHMPGSWTPLFLLLGIFACKFALGFAAGTHSPLLQDLAFIGLMSAALGALSGGFGARAVAVERCARTGQAAAEIQAG</sequence>
<feature type="transmembrane region" description="Helical" evidence="1">
    <location>
        <begin position="56"/>
        <end position="75"/>
    </location>
</feature>
<feature type="transmembrane region" description="Helical" evidence="1">
    <location>
        <begin position="128"/>
        <end position="149"/>
    </location>
</feature>
<feature type="transmembrane region" description="Helical" evidence="1">
    <location>
        <begin position="96"/>
        <end position="116"/>
    </location>
</feature>
<dbReference type="EMBL" id="JBIGHZ010000004">
    <property type="protein sequence ID" value="MFG6448877.1"/>
    <property type="molecule type" value="Genomic_DNA"/>
</dbReference>
<evidence type="ECO:0000256" key="1">
    <source>
        <dbReference type="SAM" id="Phobius"/>
    </source>
</evidence>
<keyword evidence="3" id="KW-1185">Reference proteome</keyword>
<dbReference type="Proteomes" id="UP001606099">
    <property type="component" value="Unassembled WGS sequence"/>
</dbReference>
<evidence type="ECO:0000313" key="3">
    <source>
        <dbReference type="Proteomes" id="UP001606099"/>
    </source>
</evidence>
<dbReference type="Pfam" id="PF20327">
    <property type="entry name" value="DUF6622"/>
    <property type="match status" value="1"/>
</dbReference>
<gene>
    <name evidence="2" type="ORF">ACG0Z6_11595</name>
</gene>
<accession>A0ABW7FX48</accession>
<proteinExistence type="predicted"/>
<comment type="caution">
    <text evidence="2">The sequence shown here is derived from an EMBL/GenBank/DDBJ whole genome shotgun (WGS) entry which is preliminary data.</text>
</comment>
<dbReference type="InterPro" id="IPR046730">
    <property type="entry name" value="DUF6622"/>
</dbReference>
<organism evidence="2 3">
    <name type="scientific">Roseateles rivi</name>
    <dbReference type="NCBI Taxonomy" id="3299028"/>
    <lineage>
        <taxon>Bacteria</taxon>
        <taxon>Pseudomonadati</taxon>
        <taxon>Pseudomonadota</taxon>
        <taxon>Betaproteobacteria</taxon>
        <taxon>Burkholderiales</taxon>
        <taxon>Sphaerotilaceae</taxon>
        <taxon>Roseateles</taxon>
    </lineage>
</organism>
<keyword evidence="1" id="KW-0812">Transmembrane</keyword>
<protein>
    <submittedName>
        <fullName evidence="2">DUF6622 family protein</fullName>
    </submittedName>
</protein>
<dbReference type="RefSeq" id="WP_394461532.1">
    <property type="nucleotide sequence ID" value="NZ_JBIGHZ010000004.1"/>
</dbReference>
<keyword evidence="1" id="KW-0472">Membrane</keyword>
<name>A0ABW7FX48_9BURK</name>
<feature type="transmembrane region" description="Helical" evidence="1">
    <location>
        <begin position="6"/>
        <end position="24"/>
    </location>
</feature>
<evidence type="ECO:0000313" key="2">
    <source>
        <dbReference type="EMBL" id="MFG6448877.1"/>
    </source>
</evidence>
<keyword evidence="1" id="KW-1133">Transmembrane helix</keyword>